<reference evidence="1" key="1">
    <citation type="submission" date="2014-11" db="EMBL/GenBank/DDBJ databases">
        <authorList>
            <person name="Amaro Gonzalez C."/>
        </authorList>
    </citation>
    <scope>NUCLEOTIDE SEQUENCE</scope>
</reference>
<evidence type="ECO:0000313" key="1">
    <source>
        <dbReference type="EMBL" id="JAH99128.1"/>
    </source>
</evidence>
<reference evidence="1" key="2">
    <citation type="journal article" date="2015" name="Fish Shellfish Immunol.">
        <title>Early steps in the European eel (Anguilla anguilla)-Vibrio vulnificus interaction in the gills: Role of the RtxA13 toxin.</title>
        <authorList>
            <person name="Callol A."/>
            <person name="Pajuelo D."/>
            <person name="Ebbesson L."/>
            <person name="Teles M."/>
            <person name="MacKenzie S."/>
            <person name="Amaro C."/>
        </authorList>
    </citation>
    <scope>NUCLEOTIDE SEQUENCE</scope>
</reference>
<accession>A0A0E9XBQ9</accession>
<sequence length="67" mass="7544">MQIICYFVAGQARPHISAPLIQMYQKHREALLTGSLAEMHVMVPPLCPFALRDLRYIPSTVSNACED</sequence>
<protein>
    <submittedName>
        <fullName evidence="1">Uncharacterized protein</fullName>
    </submittedName>
</protein>
<proteinExistence type="predicted"/>
<organism evidence="1">
    <name type="scientific">Anguilla anguilla</name>
    <name type="common">European freshwater eel</name>
    <name type="synonym">Muraena anguilla</name>
    <dbReference type="NCBI Taxonomy" id="7936"/>
    <lineage>
        <taxon>Eukaryota</taxon>
        <taxon>Metazoa</taxon>
        <taxon>Chordata</taxon>
        <taxon>Craniata</taxon>
        <taxon>Vertebrata</taxon>
        <taxon>Euteleostomi</taxon>
        <taxon>Actinopterygii</taxon>
        <taxon>Neopterygii</taxon>
        <taxon>Teleostei</taxon>
        <taxon>Anguilliformes</taxon>
        <taxon>Anguillidae</taxon>
        <taxon>Anguilla</taxon>
    </lineage>
</organism>
<dbReference type="EMBL" id="GBXM01009449">
    <property type="protein sequence ID" value="JAH99128.1"/>
    <property type="molecule type" value="Transcribed_RNA"/>
</dbReference>
<dbReference type="AlphaFoldDB" id="A0A0E9XBQ9"/>
<name>A0A0E9XBQ9_ANGAN</name>